<feature type="region of interest" description="Disordered" evidence="1">
    <location>
        <begin position="22"/>
        <end position="65"/>
    </location>
</feature>
<evidence type="ECO:0000313" key="3">
    <source>
        <dbReference type="EMBL" id="NIK74215.1"/>
    </source>
</evidence>
<evidence type="ECO:0000256" key="2">
    <source>
        <dbReference type="SAM" id="SignalP"/>
    </source>
</evidence>
<comment type="caution">
    <text evidence="3">The sequence shown here is derived from an EMBL/GenBank/DDBJ whole genome shotgun (WGS) entry which is preliminary data.</text>
</comment>
<proteinExistence type="predicted"/>
<dbReference type="RefSeq" id="WP_166919677.1">
    <property type="nucleotide sequence ID" value="NZ_JAASRN010000002.1"/>
</dbReference>
<dbReference type="AlphaFoldDB" id="A0A846MRX8"/>
<reference evidence="3 4" key="1">
    <citation type="submission" date="2020-03" db="EMBL/GenBank/DDBJ databases">
        <title>Genomic Encyclopedia of Type Strains, Phase IV (KMG-IV): sequencing the most valuable type-strain genomes for metagenomic binning, comparative biology and taxonomic classification.</title>
        <authorList>
            <person name="Goeker M."/>
        </authorList>
    </citation>
    <scope>NUCLEOTIDE SEQUENCE [LARGE SCALE GENOMIC DNA]</scope>
    <source>
        <strain evidence="3 4">DSM 5718</strain>
    </source>
</reference>
<dbReference type="PROSITE" id="PS51257">
    <property type="entry name" value="PROKAR_LIPOPROTEIN"/>
    <property type="match status" value="1"/>
</dbReference>
<accession>A0A846MRX8</accession>
<protein>
    <submittedName>
        <fullName evidence="3">Uncharacterized protein</fullName>
    </submittedName>
</protein>
<keyword evidence="2" id="KW-0732">Signal</keyword>
<dbReference type="EMBL" id="JAASRN010000002">
    <property type="protein sequence ID" value="NIK74215.1"/>
    <property type="molecule type" value="Genomic_DNA"/>
</dbReference>
<dbReference type="Proteomes" id="UP000537126">
    <property type="component" value="Unassembled WGS sequence"/>
</dbReference>
<sequence>MKKSICLFMVFVTSLLFACSGSEQTQENNKADSINSTKGVSSSEKTPVEMQPQSTAIPTDSTPEGVEVKVVEETEVETP</sequence>
<feature type="chain" id="PRO_5032416177" evidence="2">
    <location>
        <begin position="19"/>
        <end position="79"/>
    </location>
</feature>
<name>A0A846MRX8_9BACT</name>
<evidence type="ECO:0000256" key="1">
    <source>
        <dbReference type="SAM" id="MobiDB-lite"/>
    </source>
</evidence>
<evidence type="ECO:0000313" key="4">
    <source>
        <dbReference type="Proteomes" id="UP000537126"/>
    </source>
</evidence>
<organism evidence="3 4">
    <name type="scientific">Thermonema lapsum</name>
    <dbReference type="NCBI Taxonomy" id="28195"/>
    <lineage>
        <taxon>Bacteria</taxon>
        <taxon>Pseudomonadati</taxon>
        <taxon>Bacteroidota</taxon>
        <taxon>Cytophagia</taxon>
        <taxon>Cytophagales</taxon>
        <taxon>Thermonemataceae</taxon>
        <taxon>Thermonema</taxon>
    </lineage>
</organism>
<keyword evidence="4" id="KW-1185">Reference proteome</keyword>
<gene>
    <name evidence="3" type="ORF">FHS56_001728</name>
</gene>
<feature type="compositionally biased region" description="Polar residues" evidence="1">
    <location>
        <begin position="22"/>
        <end position="62"/>
    </location>
</feature>
<feature type="signal peptide" evidence="2">
    <location>
        <begin position="1"/>
        <end position="18"/>
    </location>
</feature>